<dbReference type="EMBL" id="LAZR01056764">
    <property type="protein sequence ID" value="KKK73495.1"/>
    <property type="molecule type" value="Genomic_DNA"/>
</dbReference>
<name>A0A0F8YID7_9ZZZZ</name>
<evidence type="ECO:0000313" key="1">
    <source>
        <dbReference type="EMBL" id="KKK73495.1"/>
    </source>
</evidence>
<organism evidence="1">
    <name type="scientific">marine sediment metagenome</name>
    <dbReference type="NCBI Taxonomy" id="412755"/>
    <lineage>
        <taxon>unclassified sequences</taxon>
        <taxon>metagenomes</taxon>
        <taxon>ecological metagenomes</taxon>
    </lineage>
</organism>
<reference evidence="1" key="1">
    <citation type="journal article" date="2015" name="Nature">
        <title>Complex archaea that bridge the gap between prokaryotes and eukaryotes.</title>
        <authorList>
            <person name="Spang A."/>
            <person name="Saw J.H."/>
            <person name="Jorgensen S.L."/>
            <person name="Zaremba-Niedzwiedzka K."/>
            <person name="Martijn J."/>
            <person name="Lind A.E."/>
            <person name="van Eijk R."/>
            <person name="Schleper C."/>
            <person name="Guy L."/>
            <person name="Ettema T.J."/>
        </authorList>
    </citation>
    <scope>NUCLEOTIDE SEQUENCE</scope>
</reference>
<dbReference type="InterPro" id="IPR036291">
    <property type="entry name" value="NAD(P)-bd_dom_sf"/>
</dbReference>
<comment type="caution">
    <text evidence="1">The sequence shown here is derived from an EMBL/GenBank/DDBJ whole genome shotgun (WGS) entry which is preliminary data.</text>
</comment>
<sequence length="330" mass="33836">MLGGGVHRLCLSQLRDEHIGIGGVLTQLERLTERNLDGDGGGTPQPKMAEAAQGPFDQAGVDHADRMVRPPRYVTQPDPAPRAAGSALLPAGRYLVVGGAPALAALLAERISAAGGTPCLLSPDAALQAEGPFGGLVHLAPMRAPALGLAADEDPGDWAAALGGADMAAYRLVRAHAEGLQAGRMVFASALGGCFARDAGTGGAVTLAGGATGLAKSLREEWPGCRARAVDLDPASPEGTLADILLAELAAPEGRQEIGYPGGARHVFRSIAQDIPHRPARALPQGAVILATGGARGITAEAEAGQRRKHARLWQRSILGGRPWTASHLE</sequence>
<accession>A0A0F8YID7</accession>
<gene>
    <name evidence="1" type="ORF">LCGC14_2893270</name>
</gene>
<protein>
    <submittedName>
        <fullName evidence="1">Uncharacterized protein</fullName>
    </submittedName>
</protein>
<dbReference type="SUPFAM" id="SSF51735">
    <property type="entry name" value="NAD(P)-binding Rossmann-fold domains"/>
    <property type="match status" value="1"/>
</dbReference>
<proteinExistence type="predicted"/>
<dbReference type="Gene3D" id="3.40.50.720">
    <property type="entry name" value="NAD(P)-binding Rossmann-like Domain"/>
    <property type="match status" value="1"/>
</dbReference>
<dbReference type="AlphaFoldDB" id="A0A0F8YID7"/>